<accession>C4XQB0</accession>
<dbReference type="OrthoDB" id="5459117at2"/>
<name>C4XQB0_SOLM1</name>
<keyword evidence="2" id="KW-1185">Reference proteome</keyword>
<evidence type="ECO:0000313" key="1">
    <source>
        <dbReference type="EMBL" id="BAH75275.1"/>
    </source>
</evidence>
<dbReference type="STRING" id="573370.DMR_17840"/>
<dbReference type="Proteomes" id="UP000009071">
    <property type="component" value="Chromosome"/>
</dbReference>
<dbReference type="eggNOG" id="ENOG5031D9X">
    <property type="taxonomic scope" value="Bacteria"/>
</dbReference>
<sequence length="69" mass="7664">MNTSLHSDYKGFSIDLTPRGDYCASFAADIRDGQGHLLHHLGVAGNTETRAVERGRELVEFELAYGRLQ</sequence>
<dbReference type="AlphaFoldDB" id="C4XQB0"/>
<reference evidence="1 2" key="1">
    <citation type="journal article" date="2009" name="Genome Res.">
        <title>Whole genome sequence of Desulfovibrio magneticus strain RS-1 revealed common gene clusters in magnetotactic bacteria.</title>
        <authorList>
            <person name="Nakazawa H."/>
            <person name="Arakaki A."/>
            <person name="Narita-Yamada S."/>
            <person name="Yashiro I."/>
            <person name="Jinno K."/>
            <person name="Aoki N."/>
            <person name="Tsuruyama A."/>
            <person name="Okamura Y."/>
            <person name="Tanikawa S."/>
            <person name="Fujita N."/>
            <person name="Takeyama H."/>
            <person name="Matsunaga T."/>
        </authorList>
    </citation>
    <scope>NUCLEOTIDE SEQUENCE [LARGE SCALE GENOMIC DNA]</scope>
    <source>
        <strain evidence="2">ATCC 700980 / DSM 13731 / RS-1</strain>
    </source>
</reference>
<protein>
    <submittedName>
        <fullName evidence="1">Uncharacterized protein</fullName>
    </submittedName>
</protein>
<dbReference type="HOGENOM" id="CLU_2769091_0_0_7"/>
<dbReference type="RefSeq" id="WP_015860474.1">
    <property type="nucleotide sequence ID" value="NC_012796.1"/>
</dbReference>
<organism evidence="1 2">
    <name type="scientific">Solidesulfovibrio magneticus (strain ATCC 700980 / DSM 13731 / RS-1)</name>
    <name type="common">Desulfovibrio magneticus</name>
    <dbReference type="NCBI Taxonomy" id="573370"/>
    <lineage>
        <taxon>Bacteria</taxon>
        <taxon>Pseudomonadati</taxon>
        <taxon>Thermodesulfobacteriota</taxon>
        <taxon>Desulfovibrionia</taxon>
        <taxon>Desulfovibrionales</taxon>
        <taxon>Desulfovibrionaceae</taxon>
        <taxon>Solidesulfovibrio</taxon>
    </lineage>
</organism>
<evidence type="ECO:0000313" key="2">
    <source>
        <dbReference type="Proteomes" id="UP000009071"/>
    </source>
</evidence>
<dbReference type="KEGG" id="dma:DMR_17840"/>
<dbReference type="EMBL" id="AP010904">
    <property type="protein sequence ID" value="BAH75275.1"/>
    <property type="molecule type" value="Genomic_DNA"/>
</dbReference>
<gene>
    <name evidence="1" type="ordered locus">DMR_17840</name>
</gene>
<proteinExistence type="predicted"/>